<name>A0A0D0IN37_9MICO</name>
<dbReference type="AlphaFoldDB" id="A0A0D0IN37"/>
<organism evidence="3 4">
    <name type="scientific">Leucobacter komagatae</name>
    <dbReference type="NCBI Taxonomy" id="55969"/>
    <lineage>
        <taxon>Bacteria</taxon>
        <taxon>Bacillati</taxon>
        <taxon>Actinomycetota</taxon>
        <taxon>Actinomycetes</taxon>
        <taxon>Micrococcales</taxon>
        <taxon>Microbacteriaceae</taxon>
        <taxon>Leucobacter</taxon>
    </lineage>
</organism>
<dbReference type="GO" id="GO:0016887">
    <property type="term" value="F:ATP hydrolysis activity"/>
    <property type="evidence" value="ECO:0007669"/>
    <property type="project" value="InterPro"/>
</dbReference>
<dbReference type="GO" id="GO:0005524">
    <property type="term" value="F:ATP binding"/>
    <property type="evidence" value="ECO:0007669"/>
    <property type="project" value="InterPro"/>
</dbReference>
<comment type="similarity">
    <text evidence="1">Belongs to the arsA ATPase family.</text>
</comment>
<dbReference type="PANTHER" id="PTHR10803">
    <property type="entry name" value="ARSENICAL PUMP-DRIVING ATPASE ARSENITE-TRANSLOCATING ATPASE"/>
    <property type="match status" value="1"/>
</dbReference>
<dbReference type="Proteomes" id="UP000032120">
    <property type="component" value="Unassembled WGS sequence"/>
</dbReference>
<dbReference type="Pfam" id="PF02374">
    <property type="entry name" value="ArsA_ATPase"/>
    <property type="match status" value="1"/>
</dbReference>
<evidence type="ECO:0000259" key="2">
    <source>
        <dbReference type="Pfam" id="PF02374"/>
    </source>
</evidence>
<protein>
    <recommendedName>
        <fullName evidence="2">ArsA/GET3 Anion-transporting ATPase-like domain-containing protein</fullName>
    </recommendedName>
</protein>
<dbReference type="InterPro" id="IPR025723">
    <property type="entry name" value="ArsA/GET3_ATPase-like"/>
</dbReference>
<dbReference type="SUPFAM" id="SSF52540">
    <property type="entry name" value="P-loop containing nucleoside triphosphate hydrolases"/>
    <property type="match status" value="1"/>
</dbReference>
<feature type="domain" description="ArsA/GET3 Anion-transporting ATPase-like" evidence="2">
    <location>
        <begin position="10"/>
        <end position="269"/>
    </location>
</feature>
<evidence type="ECO:0000256" key="1">
    <source>
        <dbReference type="ARBA" id="ARBA00011040"/>
    </source>
</evidence>
<keyword evidence="4" id="KW-1185">Reference proteome</keyword>
<dbReference type="CDD" id="cd02035">
    <property type="entry name" value="ArsA"/>
    <property type="match status" value="1"/>
</dbReference>
<comment type="caution">
    <text evidence="3">The sequence shown here is derived from an EMBL/GenBank/DDBJ whole genome shotgun (WGS) entry which is preliminary data.</text>
</comment>
<evidence type="ECO:0000313" key="4">
    <source>
        <dbReference type="Proteomes" id="UP000032120"/>
    </source>
</evidence>
<dbReference type="NCBIfam" id="TIGR00345">
    <property type="entry name" value="GET3_arsA_TRC40"/>
    <property type="match status" value="1"/>
</dbReference>
<dbReference type="PANTHER" id="PTHR10803:SF3">
    <property type="entry name" value="ATPASE GET3"/>
    <property type="match status" value="1"/>
</dbReference>
<dbReference type="Gene3D" id="3.40.50.300">
    <property type="entry name" value="P-loop containing nucleotide triphosphate hydrolases"/>
    <property type="match status" value="1"/>
</dbReference>
<evidence type="ECO:0000313" key="3">
    <source>
        <dbReference type="EMBL" id="KIP52497.1"/>
    </source>
</evidence>
<dbReference type="InterPro" id="IPR027417">
    <property type="entry name" value="P-loop_NTPase"/>
</dbReference>
<dbReference type="InterPro" id="IPR016300">
    <property type="entry name" value="ATPase_ArsA/GET3"/>
</dbReference>
<reference evidence="3 4" key="1">
    <citation type="submission" date="2015-01" db="EMBL/GenBank/DDBJ databases">
        <title>Draft genome sequence of Leucobacter komagatae strain VKM ST2845.</title>
        <authorList>
            <person name="Karlyshev A.V."/>
            <person name="Kudryashova E.B."/>
        </authorList>
    </citation>
    <scope>NUCLEOTIDE SEQUENCE [LARGE SCALE GENOMIC DNA]</scope>
    <source>
        <strain evidence="3 4">VKM ST2845</strain>
    </source>
</reference>
<dbReference type="EMBL" id="JXSQ01000010">
    <property type="protein sequence ID" value="KIP52497.1"/>
    <property type="molecule type" value="Genomic_DNA"/>
</dbReference>
<sequence length="318" mass="33275">MLLAATSTQRLLFVGGKGGVGKTTIASALAYARAEAGERVLLVSTDPAHNLGHLWEQRFGDEPRTAARLAAGEVTAVEIDPAATVAQHLAAVSTTMRGVLPERMHGQAAAHLELARNAPGSHESAILERIADLAIEQGATYDTIVFDTAPTGHTLRLLSLPAQLGGWVDQLLQNRGRSERFAEALQGLVPGGGRSGAPAEHPLTATLTRRRERFAHLESALTDPERTAFVAVSVAEPVPVSETIELASELASSSIRLAATVINRRTTVVADHERAALESEQVARLAAALPAIPIAEVARLGGALSGVPMIARVAALLG</sequence>
<gene>
    <name evidence="3" type="ORF">SD72_08890</name>
</gene>
<proteinExistence type="inferred from homology"/>
<accession>A0A0D0IN37</accession>